<comment type="caution">
    <text evidence="11">The sequence shown here is derived from an EMBL/GenBank/DDBJ whole genome shotgun (WGS) entry which is preliminary data.</text>
</comment>
<dbReference type="EMBL" id="PQXH01000505">
    <property type="protein sequence ID" value="TGO06800.1"/>
    <property type="molecule type" value="Genomic_DNA"/>
</dbReference>
<dbReference type="OrthoDB" id="1470350at2759"/>
<name>A0A4Z1E645_9HELO</name>
<evidence type="ECO:0000256" key="5">
    <source>
        <dbReference type="ARBA" id="ARBA00023002"/>
    </source>
</evidence>
<evidence type="ECO:0000256" key="10">
    <source>
        <dbReference type="RuleBase" id="RU000461"/>
    </source>
</evidence>
<keyword evidence="6 9" id="KW-0408">Iron</keyword>
<dbReference type="GO" id="GO:0004497">
    <property type="term" value="F:monooxygenase activity"/>
    <property type="evidence" value="ECO:0007669"/>
    <property type="project" value="UniProtKB-KW"/>
</dbReference>
<dbReference type="GO" id="GO:0005506">
    <property type="term" value="F:iron ion binding"/>
    <property type="evidence" value="ECO:0007669"/>
    <property type="project" value="InterPro"/>
</dbReference>
<dbReference type="GO" id="GO:0009403">
    <property type="term" value="P:toxin biosynthetic process"/>
    <property type="evidence" value="ECO:0007669"/>
    <property type="project" value="UniProtKB-ARBA"/>
</dbReference>
<evidence type="ECO:0000256" key="6">
    <source>
        <dbReference type="ARBA" id="ARBA00023004"/>
    </source>
</evidence>
<dbReference type="PANTHER" id="PTHR24305:SF210">
    <property type="entry name" value="CYTOCHROME P450 MONOOXYGENASE ASQL-RELATED"/>
    <property type="match status" value="1"/>
</dbReference>
<keyword evidence="8 10" id="KW-0503">Monooxygenase</keyword>
<gene>
    <name evidence="11" type="ORF">BTUL_0510g00010</name>
</gene>
<dbReference type="AlphaFoldDB" id="A0A4Z1E645"/>
<dbReference type="InterPro" id="IPR017972">
    <property type="entry name" value="Cyt_P450_CS"/>
</dbReference>
<sequence>MSYALLLTPNIGQQIEDCSADNNIQILWLLGTWIYNSFFHKLASLPGPIAYRASGLPYVYKLATGQWPHTLKALHEKYGPIVRFAPNDVSFISAQAWNEIYGHGKPNKPTMSKDLRLYRETLTESKNILIANDADHSRMRRLLSHAFSEKALRGQEDIMQSHIDKLISSLGTRADEQGETAVVDLCLWYNFLTFDVLGDLAFGEPFGCLDSGGYHPWVAIVFDSFKLASYVQGLRRYPRAFHILKQFLPRDLVARQQTHQRQSFGKVKMRAELGAKLDDPNARKDFLSYVLRHNDERGMTPDEMGENANILITAGSETTATALTSTTYWLLRNPAVHQKLVNEIRSRFATEADIDVQSVCQIDYLLAALKEGLRMHPPVPSGLARQVPKGGASICDKWIAEDTKVSVSHYVAYSSPLNFTLPDQYIPERWLDTALFANDATEVFQPFSYGPRNCIGMNLAHAEMRMALARVLWNYDLELQPASQSWHKQKIYIFWEKPALLVRVSRRKDFVQTTKTPSS</sequence>
<dbReference type="PRINTS" id="PR00385">
    <property type="entry name" value="P450"/>
</dbReference>
<keyword evidence="3 9" id="KW-0349">Heme</keyword>
<keyword evidence="12" id="KW-1185">Reference proteome</keyword>
<dbReference type="GO" id="GO:0016705">
    <property type="term" value="F:oxidoreductase activity, acting on paired donors, with incorporation or reduction of molecular oxygen"/>
    <property type="evidence" value="ECO:0007669"/>
    <property type="project" value="InterPro"/>
</dbReference>
<evidence type="ECO:0000256" key="9">
    <source>
        <dbReference type="PIRSR" id="PIRSR602401-1"/>
    </source>
</evidence>
<dbReference type="InterPro" id="IPR050121">
    <property type="entry name" value="Cytochrome_P450_monoxygenase"/>
</dbReference>
<keyword evidence="5 10" id="KW-0560">Oxidoreductase</keyword>
<evidence type="ECO:0000313" key="11">
    <source>
        <dbReference type="EMBL" id="TGO06800.1"/>
    </source>
</evidence>
<comment type="cofactor">
    <cofactor evidence="1 9">
        <name>heme</name>
        <dbReference type="ChEBI" id="CHEBI:30413"/>
    </cofactor>
</comment>
<dbReference type="FunFam" id="1.10.630.10:FF:000047">
    <property type="entry name" value="Cytochrome P450 monooxygenase"/>
    <property type="match status" value="1"/>
</dbReference>
<evidence type="ECO:0000256" key="3">
    <source>
        <dbReference type="ARBA" id="ARBA00022617"/>
    </source>
</evidence>
<keyword evidence="7" id="KW-0843">Virulence</keyword>
<feature type="binding site" description="axial binding residue" evidence="9">
    <location>
        <position position="454"/>
    </location>
    <ligand>
        <name>heme</name>
        <dbReference type="ChEBI" id="CHEBI:30413"/>
    </ligand>
    <ligandPart>
        <name>Fe</name>
        <dbReference type="ChEBI" id="CHEBI:18248"/>
    </ligandPart>
</feature>
<proteinExistence type="inferred from homology"/>
<accession>A0A4Z1E645</accession>
<dbReference type="CDD" id="cd11058">
    <property type="entry name" value="CYP60B-like"/>
    <property type="match status" value="1"/>
</dbReference>
<dbReference type="SUPFAM" id="SSF48264">
    <property type="entry name" value="Cytochrome P450"/>
    <property type="match status" value="1"/>
</dbReference>
<reference evidence="11 12" key="1">
    <citation type="submission" date="2017-12" db="EMBL/GenBank/DDBJ databases">
        <title>Comparative genomics of Botrytis spp.</title>
        <authorList>
            <person name="Valero-Jimenez C.A."/>
            <person name="Tapia P."/>
            <person name="Veloso J."/>
            <person name="Silva-Moreno E."/>
            <person name="Staats M."/>
            <person name="Valdes J.H."/>
            <person name="Van Kan J.A.L."/>
        </authorList>
    </citation>
    <scope>NUCLEOTIDE SEQUENCE [LARGE SCALE GENOMIC DNA]</scope>
    <source>
        <strain evidence="11 12">Bt9001</strain>
    </source>
</reference>
<dbReference type="InterPro" id="IPR001128">
    <property type="entry name" value="Cyt_P450"/>
</dbReference>
<comment type="similarity">
    <text evidence="2 10">Belongs to the cytochrome P450 family.</text>
</comment>
<evidence type="ECO:0000256" key="1">
    <source>
        <dbReference type="ARBA" id="ARBA00001971"/>
    </source>
</evidence>
<dbReference type="InterPro" id="IPR036396">
    <property type="entry name" value="Cyt_P450_sf"/>
</dbReference>
<dbReference type="PANTHER" id="PTHR24305">
    <property type="entry name" value="CYTOCHROME P450"/>
    <property type="match status" value="1"/>
</dbReference>
<protein>
    <submittedName>
        <fullName evidence="11">Uncharacterized protein</fullName>
    </submittedName>
</protein>
<evidence type="ECO:0000256" key="8">
    <source>
        <dbReference type="ARBA" id="ARBA00023033"/>
    </source>
</evidence>
<keyword evidence="4 9" id="KW-0479">Metal-binding</keyword>
<dbReference type="Pfam" id="PF00067">
    <property type="entry name" value="p450"/>
    <property type="match status" value="1"/>
</dbReference>
<dbReference type="PRINTS" id="PR00463">
    <property type="entry name" value="EP450I"/>
</dbReference>
<evidence type="ECO:0000313" key="12">
    <source>
        <dbReference type="Proteomes" id="UP000297777"/>
    </source>
</evidence>
<evidence type="ECO:0000256" key="7">
    <source>
        <dbReference type="ARBA" id="ARBA00023026"/>
    </source>
</evidence>
<dbReference type="InterPro" id="IPR002401">
    <property type="entry name" value="Cyt_P450_E_grp-I"/>
</dbReference>
<evidence type="ECO:0000256" key="2">
    <source>
        <dbReference type="ARBA" id="ARBA00010617"/>
    </source>
</evidence>
<dbReference type="Gene3D" id="1.10.630.10">
    <property type="entry name" value="Cytochrome P450"/>
    <property type="match status" value="1"/>
</dbReference>
<dbReference type="PROSITE" id="PS00086">
    <property type="entry name" value="CYTOCHROME_P450"/>
    <property type="match status" value="1"/>
</dbReference>
<dbReference type="Proteomes" id="UP000297777">
    <property type="component" value="Unassembled WGS sequence"/>
</dbReference>
<dbReference type="GO" id="GO:0020037">
    <property type="term" value="F:heme binding"/>
    <property type="evidence" value="ECO:0007669"/>
    <property type="project" value="InterPro"/>
</dbReference>
<evidence type="ECO:0000256" key="4">
    <source>
        <dbReference type="ARBA" id="ARBA00022723"/>
    </source>
</evidence>
<organism evidence="11 12">
    <name type="scientific">Botrytis tulipae</name>
    <dbReference type="NCBI Taxonomy" id="87230"/>
    <lineage>
        <taxon>Eukaryota</taxon>
        <taxon>Fungi</taxon>
        <taxon>Dikarya</taxon>
        <taxon>Ascomycota</taxon>
        <taxon>Pezizomycotina</taxon>
        <taxon>Leotiomycetes</taxon>
        <taxon>Helotiales</taxon>
        <taxon>Sclerotiniaceae</taxon>
        <taxon>Botrytis</taxon>
    </lineage>
</organism>